<name>A0A137NWL7_CONC2</name>
<evidence type="ECO:0000256" key="3">
    <source>
        <dbReference type="SAM" id="SignalP"/>
    </source>
</evidence>
<feature type="region of interest" description="Disordered" evidence="1">
    <location>
        <begin position="253"/>
        <end position="281"/>
    </location>
</feature>
<dbReference type="AlphaFoldDB" id="A0A137NWL7"/>
<accession>A0A137NWL7</accession>
<keyword evidence="3" id="KW-0732">Signal</keyword>
<feature type="chain" id="PRO_5007294151" description="Protein BIG1" evidence="3">
    <location>
        <begin position="22"/>
        <end position="307"/>
    </location>
</feature>
<feature type="transmembrane region" description="Helical" evidence="2">
    <location>
        <begin position="215"/>
        <end position="240"/>
    </location>
</feature>
<evidence type="ECO:0000256" key="1">
    <source>
        <dbReference type="SAM" id="MobiDB-lite"/>
    </source>
</evidence>
<reference evidence="4 5" key="1">
    <citation type="journal article" date="2015" name="Genome Biol. Evol.">
        <title>Phylogenomic analyses indicate that early fungi evolved digesting cell walls of algal ancestors of land plants.</title>
        <authorList>
            <person name="Chang Y."/>
            <person name="Wang S."/>
            <person name="Sekimoto S."/>
            <person name="Aerts A.L."/>
            <person name="Choi C."/>
            <person name="Clum A."/>
            <person name="LaButti K.M."/>
            <person name="Lindquist E.A."/>
            <person name="Yee Ngan C."/>
            <person name="Ohm R.A."/>
            <person name="Salamov A.A."/>
            <person name="Grigoriev I.V."/>
            <person name="Spatafora J.W."/>
            <person name="Berbee M.L."/>
        </authorList>
    </citation>
    <scope>NUCLEOTIDE SEQUENCE [LARGE SCALE GENOMIC DNA]</scope>
    <source>
        <strain evidence="4 5">NRRL 28638</strain>
    </source>
</reference>
<keyword evidence="2" id="KW-0472">Membrane</keyword>
<dbReference type="EMBL" id="KQ964667">
    <property type="protein sequence ID" value="KXN67029.1"/>
    <property type="molecule type" value="Genomic_DNA"/>
</dbReference>
<dbReference type="Proteomes" id="UP000070444">
    <property type="component" value="Unassembled WGS sequence"/>
</dbReference>
<evidence type="ECO:0000256" key="2">
    <source>
        <dbReference type="SAM" id="Phobius"/>
    </source>
</evidence>
<evidence type="ECO:0008006" key="6">
    <source>
        <dbReference type="Google" id="ProtNLM"/>
    </source>
</evidence>
<gene>
    <name evidence="4" type="ORF">CONCODRAFT_73263</name>
</gene>
<protein>
    <recommendedName>
        <fullName evidence="6">Protein BIG1</fullName>
    </recommendedName>
</protein>
<sequence>MKLSTSHLFSLLAVSSQLVVADKASTGLPDLDAILKDMNIFIDSTMTKGQDLVIEIEDNSKSFFKDISSSSKKLFDSAKQKQSDIFNSLFGSFGNANAGSFGPQIVEIELEDGDLPTFEQLTSSPNGPLSSTSDSDYVEIVYTVITDEPATTVDFNLDNNLMWIEPSDLSNVNYHLQDSGPEFILKQEDIYTPSFMDDCGGAMGRPHALRNHGRFSFVALSGLLVLLSMSLFLFPLMVILSYRRRQQDRGLEYGALPASDSPPQYFNDEKTRTSNQPEVISPVVVVEEIEEEEVDENQPLNPSQNHH</sequence>
<organism evidence="4 5">
    <name type="scientific">Conidiobolus coronatus (strain ATCC 28846 / CBS 209.66 / NRRL 28638)</name>
    <name type="common">Delacroixia coronata</name>
    <dbReference type="NCBI Taxonomy" id="796925"/>
    <lineage>
        <taxon>Eukaryota</taxon>
        <taxon>Fungi</taxon>
        <taxon>Fungi incertae sedis</taxon>
        <taxon>Zoopagomycota</taxon>
        <taxon>Entomophthoromycotina</taxon>
        <taxon>Entomophthoromycetes</taxon>
        <taxon>Entomophthorales</taxon>
        <taxon>Ancylistaceae</taxon>
        <taxon>Conidiobolus</taxon>
    </lineage>
</organism>
<evidence type="ECO:0000313" key="5">
    <source>
        <dbReference type="Proteomes" id="UP000070444"/>
    </source>
</evidence>
<proteinExistence type="predicted"/>
<evidence type="ECO:0000313" key="4">
    <source>
        <dbReference type="EMBL" id="KXN67029.1"/>
    </source>
</evidence>
<keyword evidence="2" id="KW-0812">Transmembrane</keyword>
<keyword evidence="2" id="KW-1133">Transmembrane helix</keyword>
<keyword evidence="5" id="KW-1185">Reference proteome</keyword>
<feature type="signal peptide" evidence="3">
    <location>
        <begin position="1"/>
        <end position="21"/>
    </location>
</feature>